<protein>
    <submittedName>
        <fullName evidence="2">Uncharacterized protein</fullName>
    </submittedName>
</protein>
<organism evidence="2">
    <name type="scientific">marine sediment metagenome</name>
    <dbReference type="NCBI Taxonomy" id="412755"/>
    <lineage>
        <taxon>unclassified sequences</taxon>
        <taxon>metagenomes</taxon>
        <taxon>ecological metagenomes</taxon>
    </lineage>
</organism>
<evidence type="ECO:0000313" key="2">
    <source>
        <dbReference type="EMBL" id="KKN65686.1"/>
    </source>
</evidence>
<proteinExistence type="predicted"/>
<reference evidence="2" key="1">
    <citation type="journal article" date="2015" name="Nature">
        <title>Complex archaea that bridge the gap between prokaryotes and eukaryotes.</title>
        <authorList>
            <person name="Spang A."/>
            <person name="Saw J.H."/>
            <person name="Jorgensen S.L."/>
            <person name="Zaremba-Niedzwiedzka K."/>
            <person name="Martijn J."/>
            <person name="Lind A.E."/>
            <person name="van Eijk R."/>
            <person name="Schleper C."/>
            <person name="Guy L."/>
            <person name="Ettema T.J."/>
        </authorList>
    </citation>
    <scope>NUCLEOTIDE SEQUENCE</scope>
</reference>
<keyword evidence="1" id="KW-0812">Transmembrane</keyword>
<comment type="caution">
    <text evidence="2">The sequence shown here is derived from an EMBL/GenBank/DDBJ whole genome shotgun (WGS) entry which is preliminary data.</text>
</comment>
<name>A0A0F9UWW0_9ZZZZ</name>
<keyword evidence="1" id="KW-0472">Membrane</keyword>
<feature type="transmembrane region" description="Helical" evidence="1">
    <location>
        <begin position="6"/>
        <end position="25"/>
    </location>
</feature>
<dbReference type="AlphaFoldDB" id="A0A0F9UWW0"/>
<accession>A0A0F9UWW0</accession>
<sequence>MTTSIQLVDIIQSLGIILTLMVAIWQMSVQTRHVRAASELALLVKFDDLTKLWIDNPGLWSQLDTTYIEGQSENSLEILENIMFMVFNTFELVFRHHKKYRLVENDAWIDWINNIQSYREKPYFDGWWMHNAHQYSNDFQSYVNSLPATSSHPQ</sequence>
<keyword evidence="1" id="KW-1133">Transmembrane helix</keyword>
<dbReference type="EMBL" id="LAZR01000518">
    <property type="protein sequence ID" value="KKN65686.1"/>
    <property type="molecule type" value="Genomic_DNA"/>
</dbReference>
<gene>
    <name evidence="2" type="ORF">LCGC14_0479110</name>
</gene>
<evidence type="ECO:0000256" key="1">
    <source>
        <dbReference type="SAM" id="Phobius"/>
    </source>
</evidence>